<dbReference type="Pfam" id="PF01978">
    <property type="entry name" value="TrmB"/>
    <property type="match status" value="1"/>
</dbReference>
<gene>
    <name evidence="4" type="ordered locus">HVO_0169</name>
</gene>
<dbReference type="STRING" id="309800.HVO_0169"/>
<dbReference type="HOGENOM" id="CLU_072493_0_0_2"/>
<keyword evidence="5" id="KW-1185">Reference proteome</keyword>
<dbReference type="Proteomes" id="UP000008243">
    <property type="component" value="Chromosome"/>
</dbReference>
<dbReference type="PANTHER" id="PTHR34293">
    <property type="entry name" value="HTH-TYPE TRANSCRIPTIONAL REGULATOR TRMBL2"/>
    <property type="match status" value="1"/>
</dbReference>
<dbReference type="Gene3D" id="1.10.10.10">
    <property type="entry name" value="Winged helix-like DNA-binding domain superfamily/Winged helix DNA-binding domain"/>
    <property type="match status" value="1"/>
</dbReference>
<dbReference type="eggNOG" id="arCOG02037">
    <property type="taxonomic scope" value="Archaea"/>
</dbReference>
<dbReference type="InterPro" id="IPR002831">
    <property type="entry name" value="Tscrpt_reg_TrmB_N"/>
</dbReference>
<organism evidence="4 5">
    <name type="scientific">Haloferax volcanii (strain ATCC 29605 / DSM 3757 / JCM 8879 / NBRC 14742 / NCIMB 2012 / VKM B-1768 / DS2)</name>
    <name type="common">Halobacterium volcanii</name>
    <dbReference type="NCBI Taxonomy" id="309800"/>
    <lineage>
        <taxon>Archaea</taxon>
        <taxon>Methanobacteriati</taxon>
        <taxon>Methanobacteriota</taxon>
        <taxon>Stenosarchaea group</taxon>
        <taxon>Halobacteria</taxon>
        <taxon>Halobacteriales</taxon>
        <taxon>Haloferacaceae</taxon>
        <taxon>Haloferax</taxon>
    </lineage>
</organism>
<feature type="compositionally biased region" description="Polar residues" evidence="1">
    <location>
        <begin position="1"/>
        <end position="19"/>
    </location>
</feature>
<dbReference type="InterPro" id="IPR055859">
    <property type="entry name" value="DUF7436"/>
</dbReference>
<dbReference type="AlphaFoldDB" id="D4GZB3"/>
<protein>
    <submittedName>
        <fullName evidence="4">TrmB family transcription regulator</fullName>
    </submittedName>
</protein>
<dbReference type="EMBL" id="CP001956">
    <property type="protein sequence ID" value="ADE04542.1"/>
    <property type="molecule type" value="Genomic_DNA"/>
</dbReference>
<accession>D4GZB3</accession>
<evidence type="ECO:0000313" key="4">
    <source>
        <dbReference type="EMBL" id="ADE04542.1"/>
    </source>
</evidence>
<dbReference type="InterPro" id="IPR036388">
    <property type="entry name" value="WH-like_DNA-bd_sf"/>
</dbReference>
<reference evidence="4 5" key="1">
    <citation type="journal article" date="2010" name="PLoS ONE">
        <title>The complete genome sequence of Haloferax volcanii DS2, a model archaeon.</title>
        <authorList>
            <person name="Hartman A.L."/>
            <person name="Norais C."/>
            <person name="Badger J.H."/>
            <person name="Delmas S."/>
            <person name="Haldenby S."/>
            <person name="Madupu R."/>
            <person name="Robinson J."/>
            <person name="Khouri H."/>
            <person name="Ren Q."/>
            <person name="Lowe T.M."/>
            <person name="Maupin-Furlow J."/>
            <person name="Pohlschroder M."/>
            <person name="Daniels C."/>
            <person name="Pfeiffer F."/>
            <person name="Allers T."/>
            <person name="Eisen J.A."/>
        </authorList>
    </citation>
    <scope>NUCLEOTIDE SEQUENCE [LARGE SCALE GENOMIC DNA]</scope>
    <source>
        <strain evidence="5">ATCC 29605 / DSM 3757 / JCM 8879 / NBRC 14742 / NCIMB 2012 / VKM B-1768 / DS2</strain>
    </source>
</reference>
<evidence type="ECO:0000259" key="3">
    <source>
        <dbReference type="Pfam" id="PF24217"/>
    </source>
</evidence>
<proteinExistence type="predicted"/>
<evidence type="ECO:0000256" key="1">
    <source>
        <dbReference type="SAM" id="MobiDB-lite"/>
    </source>
</evidence>
<dbReference type="Pfam" id="PF24217">
    <property type="entry name" value="DUF7436"/>
    <property type="match status" value="1"/>
</dbReference>
<dbReference type="KEGG" id="hvo:HVO_0169"/>
<name>D4GZB3_HALVD</name>
<dbReference type="InterPro" id="IPR051797">
    <property type="entry name" value="TrmB-like"/>
</dbReference>
<dbReference type="PaxDb" id="309800-C498_19099"/>
<sequence length="285" mass="31084">MRSVAPRSTGTINLLTTGRRTPPHDRTRELGLSTYEEKAYRTLLATGAATAATVSDASGVPNGRVYDVLNGLRSRRLVRAQSTQPTRYAAVDPGAAVERLLAERAAELREEWTRYRDVADAVRSNLLPTPPADGSVWLGRLGGDEMRTAMHEHVRAATESVSAAVGPPYERASWETLRTEFDAFFEGARDDLGVSLLLSDPVLDSLPDEFRGLVASKPQTVRIRVLPHLPVSFDVVDESVASVDIPHPQSAADRLGVVVVTDAGVVDEFDRQFRALWGDAVPLFE</sequence>
<feature type="domain" description="DUF7436" evidence="3">
    <location>
        <begin position="131"/>
        <end position="283"/>
    </location>
</feature>
<evidence type="ECO:0000313" key="5">
    <source>
        <dbReference type="Proteomes" id="UP000008243"/>
    </source>
</evidence>
<evidence type="ECO:0000259" key="2">
    <source>
        <dbReference type="Pfam" id="PF01978"/>
    </source>
</evidence>
<dbReference type="PANTHER" id="PTHR34293:SF1">
    <property type="entry name" value="HTH-TYPE TRANSCRIPTIONAL REGULATOR TRMBL2"/>
    <property type="match status" value="1"/>
</dbReference>
<feature type="domain" description="Transcription regulator TrmB N-terminal" evidence="2">
    <location>
        <begin position="29"/>
        <end position="93"/>
    </location>
</feature>
<dbReference type="GeneID" id="8925058"/>
<dbReference type="EnsemblBacteria" id="ADE04542">
    <property type="protein sequence ID" value="ADE04542"/>
    <property type="gene ID" value="HVO_0169"/>
</dbReference>
<dbReference type="RefSeq" id="WP_013035564.1">
    <property type="nucleotide sequence ID" value="NC_013967.1"/>
</dbReference>
<feature type="region of interest" description="Disordered" evidence="1">
    <location>
        <begin position="1"/>
        <end position="27"/>
    </location>
</feature>